<dbReference type="Gene3D" id="3.40.190.10">
    <property type="entry name" value="Periplasmic binding protein-like II"/>
    <property type="match status" value="1"/>
</dbReference>
<dbReference type="Pfam" id="PF00496">
    <property type="entry name" value="SBP_bac_5"/>
    <property type="match status" value="1"/>
</dbReference>
<dbReference type="PROSITE" id="PS51257">
    <property type="entry name" value="PROKAR_LIPOPROTEIN"/>
    <property type="match status" value="1"/>
</dbReference>
<dbReference type="KEGG" id="taz:TREAZ_3483"/>
<reference evidence="3 4" key="2">
    <citation type="journal article" date="2011" name="ISME J.">
        <title>RNA-seq reveals cooperative metabolic interactions between two termite-gut spirochete species in co-culture.</title>
        <authorList>
            <person name="Rosenthal A.Z."/>
            <person name="Matson E.G."/>
            <person name="Eldar A."/>
            <person name="Leadbetter J.R."/>
        </authorList>
    </citation>
    <scope>NUCLEOTIDE SEQUENCE [LARGE SCALE GENOMIC DNA]</scope>
    <source>
        <strain evidence="4">ATCC BAA-888 / DSM 13862 / ZAS-9</strain>
    </source>
</reference>
<keyword evidence="1" id="KW-0732">Signal</keyword>
<dbReference type="InterPro" id="IPR000914">
    <property type="entry name" value="SBP_5_dom"/>
</dbReference>
<dbReference type="SUPFAM" id="SSF53850">
    <property type="entry name" value="Periplasmic binding protein-like II"/>
    <property type="match status" value="1"/>
</dbReference>
<dbReference type="InterPro" id="IPR039424">
    <property type="entry name" value="SBP_5"/>
</dbReference>
<accession>F5Y7E9</accession>
<dbReference type="HOGENOM" id="CLU_017028_8_2_12"/>
<feature type="domain" description="Solute-binding protein family 5" evidence="2">
    <location>
        <begin position="166"/>
        <end position="574"/>
    </location>
</feature>
<evidence type="ECO:0000256" key="1">
    <source>
        <dbReference type="SAM" id="SignalP"/>
    </source>
</evidence>
<dbReference type="Gene3D" id="3.10.105.10">
    <property type="entry name" value="Dipeptide-binding Protein, Domain 3"/>
    <property type="match status" value="1"/>
</dbReference>
<proteinExistence type="predicted"/>
<evidence type="ECO:0000259" key="2">
    <source>
        <dbReference type="Pfam" id="PF00496"/>
    </source>
</evidence>
<feature type="signal peptide" evidence="1">
    <location>
        <begin position="1"/>
        <end position="20"/>
    </location>
</feature>
<name>F5Y7E9_LEAAZ</name>
<protein>
    <submittedName>
        <fullName evidence="3">Periplasmic alpha-galactoside-binding protein</fullName>
    </submittedName>
</protein>
<gene>
    <name evidence="3" type="ordered locus">TREAZ_3483</name>
</gene>
<dbReference type="GO" id="GO:1904680">
    <property type="term" value="F:peptide transmembrane transporter activity"/>
    <property type="evidence" value="ECO:0007669"/>
    <property type="project" value="TreeGrafter"/>
</dbReference>
<dbReference type="EMBL" id="CP001841">
    <property type="protein sequence ID" value="AEF80222.1"/>
    <property type="molecule type" value="Genomic_DNA"/>
</dbReference>
<keyword evidence="4" id="KW-1185">Reference proteome</keyword>
<dbReference type="AlphaFoldDB" id="F5Y7E9"/>
<dbReference type="eggNOG" id="COG0747">
    <property type="taxonomic scope" value="Bacteria"/>
</dbReference>
<dbReference type="Proteomes" id="UP000009222">
    <property type="component" value="Chromosome"/>
</dbReference>
<sequence>MKKVLIPLMVAAALIMTVTACGGKSKSTGGSESGGSVVVTPIPYPVNPSPLDSSAKIKRYALDQVIEYRSLPKYSEPDYVTAQVNQGKLPPVNQRLPETPQVIKTSFMADGPGPYGGVFANVFAVPIEGWNFGAGAVNGWFGIEAIVSQCLLSSGPAYLRSDANEPFPALATGWTWSSDGLTLTMDLIKGAKWSDGQPFTADDVMYTWEDNINDPNVAGRSSPGTWAVGGKPTKLEKVNDYQIKWTFAEPFPVYLLWAMADDRFYVAPAHYYKPHHPKYNSNATYSSFRSAGKPTALPVPVLGPWVPTEYRTDELLVFKRNPYYWKVDSDGRQLPYIDEVHFTYATNSLARTMNTMAGTCDLSNVGESYDDVARSAADPNAPFRVDWQGDSHAYGMEFNYDTKFGVSTDQDKANRALFRDIRFRQALTMALDRDGIAASLAAGPFYRAWGGGLLPASPLYTRESVVYLPYNVETAKAILASLGLKTNSEGYLGYPEGPLAGKTIEIQLLAQQDLGNEIDIAQAAIPMFQAIGIKLTMKVLTGTAISETELNGKWDMKSYRYDSPQLVPNAFPAQLSPTDDNMMYNHYKIKTSGDAMPFETELNRITTAFATETDAAKQRQLMAEYNKVWTENATNIGVVTVSYGQLLNKYMKNVQPGLPVNLYSWGHQSMFMEQLYFEPDHQRRLILGTNLPLNYPAAN</sequence>
<dbReference type="STRING" id="545695.TREAZ_3483"/>
<evidence type="ECO:0000313" key="4">
    <source>
        <dbReference type="Proteomes" id="UP000009222"/>
    </source>
</evidence>
<organism evidence="3 4">
    <name type="scientific">Leadbettera azotonutricia (strain ATCC BAA-888 / DSM 13862 / ZAS-9)</name>
    <name type="common">Treponema azotonutricium</name>
    <dbReference type="NCBI Taxonomy" id="545695"/>
    <lineage>
        <taxon>Bacteria</taxon>
        <taxon>Pseudomonadati</taxon>
        <taxon>Spirochaetota</taxon>
        <taxon>Spirochaetia</taxon>
        <taxon>Spirochaetales</taxon>
        <taxon>Breznakiellaceae</taxon>
        <taxon>Leadbettera</taxon>
    </lineage>
</organism>
<dbReference type="PANTHER" id="PTHR30290">
    <property type="entry name" value="PERIPLASMIC BINDING COMPONENT OF ABC TRANSPORTER"/>
    <property type="match status" value="1"/>
</dbReference>
<reference evidence="4" key="1">
    <citation type="submission" date="2009-12" db="EMBL/GenBank/DDBJ databases">
        <title>Complete sequence of Treponema azotonutricium strain ZAS-9.</title>
        <authorList>
            <person name="Tetu S.G."/>
            <person name="Matson E."/>
            <person name="Ren Q."/>
            <person name="Seshadri R."/>
            <person name="Elbourne L."/>
            <person name="Hassan K.A."/>
            <person name="Durkin A."/>
            <person name="Radune D."/>
            <person name="Mohamoud Y."/>
            <person name="Shay R."/>
            <person name="Jin S."/>
            <person name="Zhang X."/>
            <person name="Lucey K."/>
            <person name="Ballor N.R."/>
            <person name="Ottesen E."/>
            <person name="Rosenthal R."/>
            <person name="Allen A."/>
            <person name="Leadbetter J.R."/>
            <person name="Paulsen I.T."/>
        </authorList>
    </citation>
    <scope>NUCLEOTIDE SEQUENCE [LARGE SCALE GENOMIC DNA]</scope>
    <source>
        <strain evidence="4">ATCC BAA-888 / DSM 13862 / ZAS-9</strain>
    </source>
</reference>
<dbReference type="GO" id="GO:0015833">
    <property type="term" value="P:peptide transport"/>
    <property type="evidence" value="ECO:0007669"/>
    <property type="project" value="TreeGrafter"/>
</dbReference>
<evidence type="ECO:0000313" key="3">
    <source>
        <dbReference type="EMBL" id="AEF80222.1"/>
    </source>
</evidence>
<feature type="chain" id="PRO_5003329730" evidence="1">
    <location>
        <begin position="21"/>
        <end position="699"/>
    </location>
</feature>
<dbReference type="PANTHER" id="PTHR30290:SF62">
    <property type="entry name" value="OLIGOPEPTIDE ABC TRANSPORTER, PERIPLASMIC OLIGOPEPTIDE-BINDING PROTEIN"/>
    <property type="match status" value="1"/>
</dbReference>
<dbReference type="InParanoid" id="F5Y7E9"/>